<feature type="domain" description="V(D)J recombination-activating protein 1 RNase H" evidence="1">
    <location>
        <begin position="13"/>
        <end position="95"/>
    </location>
</feature>
<dbReference type="OrthoDB" id="8193306at2759"/>
<keyword evidence="4" id="KW-1185">Reference proteome</keyword>
<dbReference type="Proteomes" id="UP000663829">
    <property type="component" value="Unassembled WGS sequence"/>
</dbReference>
<sequence>MFVPLSLTNTLTEEILWKNETPNSAFYTRPLALIAEKESVDLIRFINETFEVQEQDLRENKIEFVHGDKKYEISVAIEDSMKDLKVRTMESGLGGAYCLMCETHHTV</sequence>
<protein>
    <recommendedName>
        <fullName evidence="1">V(D)J recombination-activating protein 1 RNase H domain-containing protein</fullName>
    </recommendedName>
</protein>
<dbReference type="Proteomes" id="UP000681722">
    <property type="component" value="Unassembled WGS sequence"/>
</dbReference>
<evidence type="ECO:0000313" key="4">
    <source>
        <dbReference type="Proteomes" id="UP000663829"/>
    </source>
</evidence>
<dbReference type="InterPro" id="IPR058554">
    <property type="entry name" value="RAG1_RNase_H"/>
</dbReference>
<organism evidence="2 4">
    <name type="scientific">Didymodactylos carnosus</name>
    <dbReference type="NCBI Taxonomy" id="1234261"/>
    <lineage>
        <taxon>Eukaryota</taxon>
        <taxon>Metazoa</taxon>
        <taxon>Spiralia</taxon>
        <taxon>Gnathifera</taxon>
        <taxon>Rotifera</taxon>
        <taxon>Eurotatoria</taxon>
        <taxon>Bdelloidea</taxon>
        <taxon>Philodinida</taxon>
        <taxon>Philodinidae</taxon>
        <taxon>Didymodactylos</taxon>
    </lineage>
</organism>
<comment type="caution">
    <text evidence="2">The sequence shown here is derived from an EMBL/GenBank/DDBJ whole genome shotgun (WGS) entry which is preliminary data.</text>
</comment>
<reference evidence="2" key="1">
    <citation type="submission" date="2021-02" db="EMBL/GenBank/DDBJ databases">
        <authorList>
            <person name="Nowell W R."/>
        </authorList>
    </citation>
    <scope>NUCLEOTIDE SEQUENCE</scope>
</reference>
<evidence type="ECO:0000259" key="1">
    <source>
        <dbReference type="Pfam" id="PF26100"/>
    </source>
</evidence>
<evidence type="ECO:0000313" key="3">
    <source>
        <dbReference type="EMBL" id="CAF3995236.1"/>
    </source>
</evidence>
<gene>
    <name evidence="2" type="ORF">GPM918_LOCUS25250</name>
    <name evidence="3" type="ORF">SRO942_LOCUS25256</name>
</gene>
<name>A0A814YNY4_9BILA</name>
<dbReference type="EMBL" id="CAJOBC010009739">
    <property type="protein sequence ID" value="CAF3995236.1"/>
    <property type="molecule type" value="Genomic_DNA"/>
</dbReference>
<dbReference type="Pfam" id="PF26100">
    <property type="entry name" value="RAG1_RNase_H"/>
    <property type="match status" value="1"/>
</dbReference>
<evidence type="ECO:0000313" key="2">
    <source>
        <dbReference type="EMBL" id="CAF1232610.1"/>
    </source>
</evidence>
<accession>A0A814YNY4</accession>
<proteinExistence type="predicted"/>
<dbReference type="EMBL" id="CAJNOQ010009734">
    <property type="protein sequence ID" value="CAF1232610.1"/>
    <property type="molecule type" value="Genomic_DNA"/>
</dbReference>
<dbReference type="AlphaFoldDB" id="A0A814YNY4"/>